<proteinExistence type="predicted"/>
<evidence type="ECO:0000313" key="1">
    <source>
        <dbReference type="EMBL" id="SMP37717.1"/>
    </source>
</evidence>
<keyword evidence="2" id="KW-1185">Reference proteome</keyword>
<dbReference type="EMBL" id="FXUF01000001">
    <property type="protein sequence ID" value="SMP37717.1"/>
    <property type="molecule type" value="Genomic_DNA"/>
</dbReference>
<protein>
    <recommendedName>
        <fullName evidence="3">DUF523 domain-containing protein</fullName>
    </recommendedName>
</protein>
<gene>
    <name evidence="1" type="ORF">SAMN06296020_10111</name>
</gene>
<organism evidence="1 2">
    <name type="scientific">Anoxynatronum buryatiense</name>
    <dbReference type="NCBI Taxonomy" id="489973"/>
    <lineage>
        <taxon>Bacteria</taxon>
        <taxon>Bacillati</taxon>
        <taxon>Bacillota</taxon>
        <taxon>Clostridia</taxon>
        <taxon>Eubacteriales</taxon>
        <taxon>Clostridiaceae</taxon>
        <taxon>Anoxynatronum</taxon>
    </lineage>
</organism>
<evidence type="ECO:0000313" key="2">
    <source>
        <dbReference type="Proteomes" id="UP001158066"/>
    </source>
</evidence>
<comment type="caution">
    <text evidence="1">The sequence shown here is derived from an EMBL/GenBank/DDBJ whole genome shotgun (WGS) entry which is preliminary data.</text>
</comment>
<dbReference type="Proteomes" id="UP001158066">
    <property type="component" value="Unassembled WGS sequence"/>
</dbReference>
<name>A0AA45WT48_9CLOT</name>
<evidence type="ECO:0008006" key="3">
    <source>
        <dbReference type="Google" id="ProtNLM"/>
    </source>
</evidence>
<reference evidence="1" key="1">
    <citation type="submission" date="2017-05" db="EMBL/GenBank/DDBJ databases">
        <authorList>
            <person name="Varghese N."/>
            <person name="Submissions S."/>
        </authorList>
    </citation>
    <scope>NUCLEOTIDE SEQUENCE</scope>
    <source>
        <strain evidence="1">Su22</strain>
    </source>
</reference>
<sequence length="49" mass="5119">MIAISACLMGIPCRYNATAANCSGLQFLSIDHPLLVFCPEVMGGAAYSP</sequence>
<dbReference type="AlphaFoldDB" id="A0AA45WT48"/>
<accession>A0AA45WT48</accession>